<accession>A0A8K0SMY8</accession>
<organism evidence="1 2">
    <name type="scientific">Stachybotrys elegans</name>
    <dbReference type="NCBI Taxonomy" id="80388"/>
    <lineage>
        <taxon>Eukaryota</taxon>
        <taxon>Fungi</taxon>
        <taxon>Dikarya</taxon>
        <taxon>Ascomycota</taxon>
        <taxon>Pezizomycotina</taxon>
        <taxon>Sordariomycetes</taxon>
        <taxon>Hypocreomycetidae</taxon>
        <taxon>Hypocreales</taxon>
        <taxon>Stachybotryaceae</taxon>
        <taxon>Stachybotrys</taxon>
    </lineage>
</organism>
<evidence type="ECO:0000313" key="1">
    <source>
        <dbReference type="EMBL" id="KAH7313311.1"/>
    </source>
</evidence>
<proteinExistence type="predicted"/>
<reference evidence="1" key="1">
    <citation type="journal article" date="2021" name="Nat. Commun.">
        <title>Genetic determinants of endophytism in the Arabidopsis root mycobiome.</title>
        <authorList>
            <person name="Mesny F."/>
            <person name="Miyauchi S."/>
            <person name="Thiergart T."/>
            <person name="Pickel B."/>
            <person name="Atanasova L."/>
            <person name="Karlsson M."/>
            <person name="Huettel B."/>
            <person name="Barry K.W."/>
            <person name="Haridas S."/>
            <person name="Chen C."/>
            <person name="Bauer D."/>
            <person name="Andreopoulos W."/>
            <person name="Pangilinan J."/>
            <person name="LaButti K."/>
            <person name="Riley R."/>
            <person name="Lipzen A."/>
            <person name="Clum A."/>
            <person name="Drula E."/>
            <person name="Henrissat B."/>
            <person name="Kohler A."/>
            <person name="Grigoriev I.V."/>
            <person name="Martin F.M."/>
            <person name="Hacquard S."/>
        </authorList>
    </citation>
    <scope>NUCLEOTIDE SEQUENCE</scope>
    <source>
        <strain evidence="1">MPI-CAGE-CH-0235</strain>
    </source>
</reference>
<dbReference type="Proteomes" id="UP000813444">
    <property type="component" value="Unassembled WGS sequence"/>
</dbReference>
<keyword evidence="2" id="KW-1185">Reference proteome</keyword>
<evidence type="ECO:0000313" key="2">
    <source>
        <dbReference type="Proteomes" id="UP000813444"/>
    </source>
</evidence>
<protein>
    <submittedName>
        <fullName evidence="1">Uncharacterized protein</fullName>
    </submittedName>
</protein>
<sequence>MAEAKGGGGRLLLVWLVARPKATLPCHCSRKYLLEIQVLSALRTQFAYLPVGPEVPSSDFVVGGGWWRTARS</sequence>
<comment type="caution">
    <text evidence="1">The sequence shown here is derived from an EMBL/GenBank/DDBJ whole genome shotgun (WGS) entry which is preliminary data.</text>
</comment>
<gene>
    <name evidence="1" type="ORF">B0I35DRAFT_434841</name>
</gene>
<dbReference type="AlphaFoldDB" id="A0A8K0SMY8"/>
<name>A0A8K0SMY8_9HYPO</name>
<dbReference type="EMBL" id="JAGPNK010000009">
    <property type="protein sequence ID" value="KAH7313311.1"/>
    <property type="molecule type" value="Genomic_DNA"/>
</dbReference>